<protein>
    <submittedName>
        <fullName evidence="1">GD24224</fullName>
    </submittedName>
</protein>
<reference evidence="1 2" key="1">
    <citation type="journal article" date="2007" name="Nature">
        <title>Evolution of genes and genomes on the Drosophila phylogeny.</title>
        <authorList>
            <consortium name="Drosophila 12 Genomes Consortium"/>
            <person name="Clark A.G."/>
            <person name="Eisen M.B."/>
            <person name="Smith D.R."/>
            <person name="Bergman C.M."/>
            <person name="Oliver B."/>
            <person name="Markow T.A."/>
            <person name="Kaufman T.C."/>
            <person name="Kellis M."/>
            <person name="Gelbart W."/>
            <person name="Iyer V.N."/>
            <person name="Pollard D.A."/>
            <person name="Sackton T.B."/>
            <person name="Larracuente A.M."/>
            <person name="Singh N.D."/>
            <person name="Abad J.P."/>
            <person name="Abt D.N."/>
            <person name="Adryan B."/>
            <person name="Aguade M."/>
            <person name="Akashi H."/>
            <person name="Anderson W.W."/>
            <person name="Aquadro C.F."/>
            <person name="Ardell D.H."/>
            <person name="Arguello R."/>
            <person name="Artieri C.G."/>
            <person name="Barbash D.A."/>
            <person name="Barker D."/>
            <person name="Barsanti P."/>
            <person name="Batterham P."/>
            <person name="Batzoglou S."/>
            <person name="Begun D."/>
            <person name="Bhutkar A."/>
            <person name="Blanco E."/>
            <person name="Bosak S.A."/>
            <person name="Bradley R.K."/>
            <person name="Brand A.D."/>
            <person name="Brent M.R."/>
            <person name="Brooks A.N."/>
            <person name="Brown R.H."/>
            <person name="Butlin R.K."/>
            <person name="Caggese C."/>
            <person name="Calvi B.R."/>
            <person name="Bernardo de Carvalho A."/>
            <person name="Caspi A."/>
            <person name="Castrezana S."/>
            <person name="Celniker S.E."/>
            <person name="Chang J.L."/>
            <person name="Chapple C."/>
            <person name="Chatterji S."/>
            <person name="Chinwalla A."/>
            <person name="Civetta A."/>
            <person name="Clifton S.W."/>
            <person name="Comeron J.M."/>
            <person name="Costello J.C."/>
            <person name="Coyne J.A."/>
            <person name="Daub J."/>
            <person name="David R.G."/>
            <person name="Delcher A.L."/>
            <person name="Delehaunty K."/>
            <person name="Do C.B."/>
            <person name="Ebling H."/>
            <person name="Edwards K."/>
            <person name="Eickbush T."/>
            <person name="Evans J.D."/>
            <person name="Filipski A."/>
            <person name="Findeiss S."/>
            <person name="Freyhult E."/>
            <person name="Fulton L."/>
            <person name="Fulton R."/>
            <person name="Garcia A.C."/>
            <person name="Gardiner A."/>
            <person name="Garfield D.A."/>
            <person name="Garvin B.E."/>
            <person name="Gibson G."/>
            <person name="Gilbert D."/>
            <person name="Gnerre S."/>
            <person name="Godfrey J."/>
            <person name="Good R."/>
            <person name="Gotea V."/>
            <person name="Gravely B."/>
            <person name="Greenberg A.J."/>
            <person name="Griffiths-Jones S."/>
            <person name="Gross S."/>
            <person name="Guigo R."/>
            <person name="Gustafson E.A."/>
            <person name="Haerty W."/>
            <person name="Hahn M.W."/>
            <person name="Halligan D.L."/>
            <person name="Halpern A.L."/>
            <person name="Halter G.M."/>
            <person name="Han M.V."/>
            <person name="Heger A."/>
            <person name="Hillier L."/>
            <person name="Hinrichs A.S."/>
            <person name="Holmes I."/>
            <person name="Hoskins R.A."/>
            <person name="Hubisz M.J."/>
            <person name="Hultmark D."/>
            <person name="Huntley M.A."/>
            <person name="Jaffe D.B."/>
            <person name="Jagadeeshan S."/>
            <person name="Jeck W.R."/>
            <person name="Johnson J."/>
            <person name="Jones C.D."/>
            <person name="Jordan W.C."/>
            <person name="Karpen G.H."/>
            <person name="Kataoka E."/>
            <person name="Keightley P.D."/>
            <person name="Kheradpour P."/>
            <person name="Kirkness E.F."/>
            <person name="Koerich L.B."/>
            <person name="Kristiansen K."/>
            <person name="Kudrna D."/>
            <person name="Kulathinal R.J."/>
            <person name="Kumar S."/>
            <person name="Kwok R."/>
            <person name="Lander E."/>
            <person name="Langley C.H."/>
            <person name="Lapoint R."/>
            <person name="Lazzaro B.P."/>
            <person name="Lee S.J."/>
            <person name="Levesque L."/>
            <person name="Li R."/>
            <person name="Lin C.F."/>
            <person name="Lin M.F."/>
            <person name="Lindblad-Toh K."/>
            <person name="Llopart A."/>
            <person name="Long M."/>
            <person name="Low L."/>
            <person name="Lozovsky E."/>
            <person name="Lu J."/>
            <person name="Luo M."/>
            <person name="Machado C.A."/>
            <person name="Makalowski W."/>
            <person name="Marzo M."/>
            <person name="Matsuda M."/>
            <person name="Matzkin L."/>
            <person name="McAllister B."/>
            <person name="McBride C.S."/>
            <person name="McKernan B."/>
            <person name="McKernan K."/>
            <person name="Mendez-Lago M."/>
            <person name="Minx P."/>
            <person name="Mollenhauer M.U."/>
            <person name="Montooth K."/>
            <person name="Mount S.M."/>
            <person name="Mu X."/>
            <person name="Myers E."/>
            <person name="Negre B."/>
            <person name="Newfeld S."/>
            <person name="Nielsen R."/>
            <person name="Noor M.A."/>
            <person name="O'Grady P."/>
            <person name="Pachter L."/>
            <person name="Papaceit M."/>
            <person name="Parisi M.J."/>
            <person name="Parisi M."/>
            <person name="Parts L."/>
            <person name="Pedersen J.S."/>
            <person name="Pesole G."/>
            <person name="Phillippy A.M."/>
            <person name="Ponting C.P."/>
            <person name="Pop M."/>
            <person name="Porcelli D."/>
            <person name="Powell J.R."/>
            <person name="Prohaska S."/>
            <person name="Pruitt K."/>
            <person name="Puig M."/>
            <person name="Quesneville H."/>
            <person name="Ram K.R."/>
            <person name="Rand D."/>
            <person name="Rasmussen M.D."/>
            <person name="Reed L.K."/>
            <person name="Reenan R."/>
            <person name="Reily A."/>
            <person name="Remington K.A."/>
            <person name="Rieger T.T."/>
            <person name="Ritchie M.G."/>
            <person name="Robin C."/>
            <person name="Rogers Y.H."/>
            <person name="Rohde C."/>
            <person name="Rozas J."/>
            <person name="Rubenfield M.J."/>
            <person name="Ruiz A."/>
            <person name="Russo S."/>
            <person name="Salzberg S.L."/>
            <person name="Sanchez-Gracia A."/>
            <person name="Saranga D.J."/>
            <person name="Sato H."/>
            <person name="Schaeffer S.W."/>
            <person name="Schatz M.C."/>
            <person name="Schlenke T."/>
            <person name="Schwartz R."/>
            <person name="Segarra C."/>
            <person name="Singh R.S."/>
            <person name="Sirot L."/>
            <person name="Sirota M."/>
            <person name="Sisneros N.B."/>
            <person name="Smith C.D."/>
            <person name="Smith T.F."/>
            <person name="Spieth J."/>
            <person name="Stage D.E."/>
            <person name="Stark A."/>
            <person name="Stephan W."/>
            <person name="Strausberg R.L."/>
            <person name="Strempel S."/>
            <person name="Sturgill D."/>
            <person name="Sutton G."/>
            <person name="Sutton G.G."/>
            <person name="Tao W."/>
            <person name="Teichmann S."/>
            <person name="Tobari Y.N."/>
            <person name="Tomimura Y."/>
            <person name="Tsolas J.M."/>
            <person name="Valente V.L."/>
            <person name="Venter E."/>
            <person name="Venter J.C."/>
            <person name="Vicario S."/>
            <person name="Vieira F.G."/>
            <person name="Vilella A.J."/>
            <person name="Villasante A."/>
            <person name="Walenz B."/>
            <person name="Wang J."/>
            <person name="Wasserman M."/>
            <person name="Watts T."/>
            <person name="Wilson D."/>
            <person name="Wilson R.K."/>
            <person name="Wing R.A."/>
            <person name="Wolfner M.F."/>
            <person name="Wong A."/>
            <person name="Wong G.K."/>
            <person name="Wu C.I."/>
            <person name="Wu G."/>
            <person name="Yamamoto D."/>
            <person name="Yang H.P."/>
            <person name="Yang S.P."/>
            <person name="Yorke J.A."/>
            <person name="Yoshida K."/>
            <person name="Zdobnov E."/>
            <person name="Zhang P."/>
            <person name="Zhang Y."/>
            <person name="Zimin A.V."/>
            <person name="Baldwin J."/>
            <person name="Abdouelleil A."/>
            <person name="Abdulkadir J."/>
            <person name="Abebe A."/>
            <person name="Abera B."/>
            <person name="Abreu J."/>
            <person name="Acer S.C."/>
            <person name="Aftuck L."/>
            <person name="Alexander A."/>
            <person name="An P."/>
            <person name="Anderson E."/>
            <person name="Anderson S."/>
            <person name="Arachi H."/>
            <person name="Azer M."/>
            <person name="Bachantsang P."/>
            <person name="Barry A."/>
            <person name="Bayul T."/>
            <person name="Berlin A."/>
            <person name="Bessette D."/>
            <person name="Bloom T."/>
            <person name="Blye J."/>
            <person name="Boguslavskiy L."/>
            <person name="Bonnet C."/>
            <person name="Boukhgalter B."/>
            <person name="Bourzgui I."/>
            <person name="Brown A."/>
            <person name="Cahill P."/>
            <person name="Channer S."/>
            <person name="Cheshatsang Y."/>
            <person name="Chuda L."/>
            <person name="Citroen M."/>
            <person name="Collymore A."/>
            <person name="Cooke P."/>
            <person name="Costello M."/>
            <person name="D'Aco K."/>
            <person name="Daza R."/>
            <person name="De Haan G."/>
            <person name="DeGray S."/>
            <person name="DeMaso C."/>
            <person name="Dhargay N."/>
            <person name="Dooley K."/>
            <person name="Dooley E."/>
            <person name="Doricent M."/>
            <person name="Dorje P."/>
            <person name="Dorjee K."/>
            <person name="Dupes A."/>
            <person name="Elong R."/>
            <person name="Falk J."/>
            <person name="Farina A."/>
            <person name="Faro S."/>
            <person name="Ferguson D."/>
            <person name="Fisher S."/>
            <person name="Foley C.D."/>
            <person name="Franke A."/>
            <person name="Friedrich D."/>
            <person name="Gadbois L."/>
            <person name="Gearin G."/>
            <person name="Gearin C.R."/>
            <person name="Giannoukos G."/>
            <person name="Goode T."/>
            <person name="Graham J."/>
            <person name="Grandbois E."/>
            <person name="Grewal S."/>
            <person name="Gyaltsen K."/>
            <person name="Hafez N."/>
            <person name="Hagos B."/>
            <person name="Hall J."/>
            <person name="Henson C."/>
            <person name="Hollinger A."/>
            <person name="Honan T."/>
            <person name="Huard M.D."/>
            <person name="Hughes L."/>
            <person name="Hurhula B."/>
            <person name="Husby M.E."/>
            <person name="Kamat A."/>
            <person name="Kanga B."/>
            <person name="Kashin S."/>
            <person name="Khazanovich D."/>
            <person name="Kisner P."/>
            <person name="Lance K."/>
            <person name="Lara M."/>
            <person name="Lee W."/>
            <person name="Lennon N."/>
            <person name="Letendre F."/>
            <person name="LeVine R."/>
            <person name="Lipovsky A."/>
            <person name="Liu X."/>
            <person name="Liu J."/>
            <person name="Liu S."/>
            <person name="Lokyitsang T."/>
            <person name="Lokyitsang Y."/>
            <person name="Lubonja R."/>
            <person name="Lui A."/>
            <person name="MacDonald P."/>
            <person name="Magnisalis V."/>
            <person name="Maru K."/>
            <person name="Matthews C."/>
            <person name="McCusker W."/>
            <person name="McDonough S."/>
            <person name="Mehta T."/>
            <person name="Meldrim J."/>
            <person name="Meneus L."/>
            <person name="Mihai O."/>
            <person name="Mihalev A."/>
            <person name="Mihova T."/>
            <person name="Mittelman R."/>
            <person name="Mlenga V."/>
            <person name="Montmayeur A."/>
            <person name="Mulrain L."/>
            <person name="Navidi A."/>
            <person name="Naylor J."/>
            <person name="Negash T."/>
            <person name="Nguyen T."/>
            <person name="Nguyen N."/>
            <person name="Nicol R."/>
            <person name="Norbu C."/>
            <person name="Norbu N."/>
            <person name="Novod N."/>
            <person name="O'Neill B."/>
            <person name="Osman S."/>
            <person name="Markiewicz E."/>
            <person name="Oyono O.L."/>
            <person name="Patti C."/>
            <person name="Phunkhang P."/>
            <person name="Pierre F."/>
            <person name="Priest M."/>
            <person name="Raghuraman S."/>
            <person name="Rege F."/>
            <person name="Reyes R."/>
            <person name="Rise C."/>
            <person name="Rogov P."/>
            <person name="Ross K."/>
            <person name="Ryan E."/>
            <person name="Settipalli S."/>
            <person name="Shea T."/>
            <person name="Sherpa N."/>
            <person name="Shi L."/>
            <person name="Shih D."/>
            <person name="Sparrow T."/>
            <person name="Spaulding J."/>
            <person name="Stalker J."/>
            <person name="Stange-Thomann N."/>
            <person name="Stavropoulos S."/>
            <person name="Stone C."/>
            <person name="Strader C."/>
            <person name="Tesfaye S."/>
            <person name="Thomson T."/>
            <person name="Thoulutsang Y."/>
            <person name="Thoulutsang D."/>
            <person name="Topham K."/>
            <person name="Topping I."/>
            <person name="Tsamla T."/>
            <person name="Vassiliev H."/>
            <person name="Vo A."/>
            <person name="Wangchuk T."/>
            <person name="Wangdi T."/>
            <person name="Weiand M."/>
            <person name="Wilkinson J."/>
            <person name="Wilson A."/>
            <person name="Yadav S."/>
            <person name="Young G."/>
            <person name="Yu Q."/>
            <person name="Zembek L."/>
            <person name="Zhong D."/>
            <person name="Zimmer A."/>
            <person name="Zwirko Z."/>
            <person name="Jaffe D.B."/>
            <person name="Alvarez P."/>
            <person name="Brockman W."/>
            <person name="Butler J."/>
            <person name="Chin C."/>
            <person name="Gnerre S."/>
            <person name="Grabherr M."/>
            <person name="Kleber M."/>
            <person name="Mauceli E."/>
            <person name="MacCallum I."/>
        </authorList>
    </citation>
    <scope>NUCLEOTIDE SEQUENCE [LARGE SCALE GENOMIC DNA]</scope>
    <source>
        <strain evidence="2">white501</strain>
    </source>
</reference>
<evidence type="ECO:0000313" key="2">
    <source>
        <dbReference type="Proteomes" id="UP000000304"/>
    </source>
</evidence>
<dbReference type="EMBL" id="CM000361">
    <property type="protein sequence ID" value="EDX05539.1"/>
    <property type="molecule type" value="Genomic_DNA"/>
</dbReference>
<dbReference type="STRING" id="7240.B4QA09"/>
<sequence>MPWKAKHNEISINIQNLDDTESEVKKIKLPQGTKSLELHAKGTGPAFIQISYRYNVLKKQSHPSFKVQVTVLPEITPPKLKLNLVEAKNEDSIVAVYLKNLPKNDIKCIPIESYGTHKVDN</sequence>
<proteinExistence type="predicted"/>
<dbReference type="Gene3D" id="2.60.120.1540">
    <property type="match status" value="1"/>
</dbReference>
<dbReference type="HOGENOM" id="CLU_2040539_0_0_1"/>
<name>B4QA09_DROSI</name>
<dbReference type="Proteomes" id="UP000000304">
    <property type="component" value="Chromosome 2L"/>
</dbReference>
<gene>
    <name evidence="1" type="primary">Dsim\GD24224</name>
    <name evidence="1" type="ORF">Dsim_GD24224</name>
</gene>
<accession>B4QA09</accession>
<evidence type="ECO:0000313" key="1">
    <source>
        <dbReference type="EMBL" id="EDX05539.1"/>
    </source>
</evidence>
<dbReference type="AlphaFoldDB" id="B4QA09"/>
<keyword evidence="2" id="KW-1185">Reference proteome</keyword>
<organism evidence="1 2">
    <name type="scientific">Drosophila simulans</name>
    <name type="common">Fruit fly</name>
    <dbReference type="NCBI Taxonomy" id="7240"/>
    <lineage>
        <taxon>Eukaryota</taxon>
        <taxon>Metazoa</taxon>
        <taxon>Ecdysozoa</taxon>
        <taxon>Arthropoda</taxon>
        <taxon>Hexapoda</taxon>
        <taxon>Insecta</taxon>
        <taxon>Pterygota</taxon>
        <taxon>Neoptera</taxon>
        <taxon>Endopterygota</taxon>
        <taxon>Diptera</taxon>
        <taxon>Brachycera</taxon>
        <taxon>Muscomorpha</taxon>
        <taxon>Ephydroidea</taxon>
        <taxon>Drosophilidae</taxon>
        <taxon>Drosophila</taxon>
        <taxon>Sophophora</taxon>
    </lineage>
</organism>